<keyword evidence="10" id="KW-1185">Reference proteome</keyword>
<reference evidence="9 10" key="1">
    <citation type="submission" date="2024-06" db="EMBL/GenBank/DDBJ databases">
        <authorList>
            <person name="Woo H."/>
        </authorList>
    </citation>
    <scope>NUCLEOTIDE SEQUENCE [LARGE SCALE GENOMIC DNA]</scope>
    <source>
        <strain evidence="9 10">Si-c</strain>
    </source>
</reference>
<evidence type="ECO:0000256" key="5">
    <source>
        <dbReference type="SAM" id="MobiDB-lite"/>
    </source>
</evidence>
<organism evidence="9 10">
    <name type="scientific">Rhodanobacter lycopersici</name>
    <dbReference type="NCBI Taxonomy" id="3162487"/>
    <lineage>
        <taxon>Bacteria</taxon>
        <taxon>Pseudomonadati</taxon>
        <taxon>Pseudomonadota</taxon>
        <taxon>Gammaproteobacteria</taxon>
        <taxon>Lysobacterales</taxon>
        <taxon>Rhodanobacteraceae</taxon>
        <taxon>Rhodanobacter</taxon>
    </lineage>
</organism>
<evidence type="ECO:0000259" key="8">
    <source>
        <dbReference type="Pfam" id="PF07715"/>
    </source>
</evidence>
<feature type="compositionally biased region" description="Low complexity" evidence="5">
    <location>
        <begin position="40"/>
        <end position="58"/>
    </location>
</feature>
<comment type="caution">
    <text evidence="9">The sequence shown here is derived from an EMBL/GenBank/DDBJ whole genome shotgun (WGS) entry which is preliminary data.</text>
</comment>
<keyword evidence="4" id="KW-0798">TonB box</keyword>
<dbReference type="Pfam" id="PF00593">
    <property type="entry name" value="TonB_dep_Rec_b-barrel"/>
    <property type="match status" value="1"/>
</dbReference>
<dbReference type="PANTHER" id="PTHR40980">
    <property type="entry name" value="PLUG DOMAIN-CONTAINING PROTEIN"/>
    <property type="match status" value="1"/>
</dbReference>
<evidence type="ECO:0000313" key="10">
    <source>
        <dbReference type="Proteomes" id="UP001556220"/>
    </source>
</evidence>
<dbReference type="EMBL" id="JBFOHK010000003">
    <property type="protein sequence ID" value="MEW9572709.1"/>
    <property type="molecule type" value="Genomic_DNA"/>
</dbReference>
<gene>
    <name evidence="9" type="ORF">ABQJ54_13195</name>
</gene>
<protein>
    <submittedName>
        <fullName evidence="9">TonB-dependent receptor</fullName>
    </submittedName>
</protein>
<name>A0ABV3QGB9_9GAMM</name>
<feature type="signal peptide" evidence="6">
    <location>
        <begin position="1"/>
        <end position="24"/>
    </location>
</feature>
<proteinExistence type="inferred from homology"/>
<dbReference type="InterPro" id="IPR037066">
    <property type="entry name" value="Plug_dom_sf"/>
</dbReference>
<evidence type="ECO:0000256" key="1">
    <source>
        <dbReference type="ARBA" id="ARBA00004442"/>
    </source>
</evidence>
<evidence type="ECO:0000259" key="7">
    <source>
        <dbReference type="Pfam" id="PF00593"/>
    </source>
</evidence>
<dbReference type="PANTHER" id="PTHR40980:SF3">
    <property type="entry name" value="TONB-DEPENDENT RECEPTOR-LIKE BETA-BARREL DOMAIN-CONTAINING PROTEIN"/>
    <property type="match status" value="1"/>
</dbReference>
<dbReference type="SUPFAM" id="SSF56935">
    <property type="entry name" value="Porins"/>
    <property type="match status" value="1"/>
</dbReference>
<dbReference type="NCBIfam" id="TIGR01782">
    <property type="entry name" value="TonB-Xanth-Caul"/>
    <property type="match status" value="1"/>
</dbReference>
<keyword evidence="6" id="KW-0732">Signal</keyword>
<keyword evidence="9" id="KW-0675">Receptor</keyword>
<evidence type="ECO:0000256" key="6">
    <source>
        <dbReference type="SAM" id="SignalP"/>
    </source>
</evidence>
<keyword evidence="2 4" id="KW-0472">Membrane</keyword>
<dbReference type="InterPro" id="IPR012910">
    <property type="entry name" value="Plug_dom"/>
</dbReference>
<sequence>MKQQMARLALASAVAMALAPAAFAMGGQPAATGQSPNGENASAAAPQTATANQTTGTPDAGKGNGGKTASDKEAKTLQGVQVQAGLLRSQMQSIDLKRTAPDIQDSITSVSIGQLPDITIADSLQRVTGVQVDQTAGEGSQINIRGLPEVQTLINGESFLSADNIDSNQPNYETLPSELFSGVDVLKSATANNLTSGISGTVNLRTQRPWDLPSGWTVAGTVEGGRGSVTDKTKPSGNLELGYNDNGKWGILVGASYSDFVHNWGTQGWQPNQTGVIAGENAASAGGPLGYLDEAGTWDNKTMPSQIVRLADGSVDVNGDGKSDGAFYSPPRLYAANQLIQPKRTGLNSSFQYDFGSGFTLTADGFYNKEDQTTLIASIYALPVSQQAPTSLPAQSTPTNAILTSGAATGQRFYTVQSYNLWPGDVEPESTGNLVQSIARNWNLKLDYDNGGAFTGSVRYVNATASQVMNNATIDLSNGDGSQWPTTMVGTGALAPLPPTEYAGPNGNYAFNPNGLPAYAYPISYNLTGENPAVSLPAALRQQLANENSYVAKSIYGNSSAAHSGMNIVRADGNFRFNDNLNVDFGLRSSIRSAYLNTYDYTAFQYAGNGASDPQGCQMRWTTSDLQANGGGVAGACTAGNAAGEAYRGNLQTGPLTQLPGILSGNIERLVNPGQVQGLTGWAVNPSSMRNPYQWYNTVEDGNAALDFFPGDSWNVLLKERTAYGQLNFNGDVGGMTFSGNFGLKYIHTDLDVTQFISGGSLPYGLNAPAIGTLGTSRSYNDLLPAFNLALDLTPSLIARVAVAKNMMPLTLDQWGGGLSPTYQITTLPNGQSVEAVTGASSTGNPNLNPWRSTNTDVSLEWYINPSSILSFDYFHINVASFISNSSVEDCALPDQDGVVRRCVAVTEPVQGAGAILHGYEGDYRQAFTFLPGVLSHLGAEVNATYSPSAVGGQNDLAGHAIPFQDNSKKSGNLVLWYQDDRLQIRLAENYRSKRAVQSNYAGVDGFEVYQTQTHYLDASVSYQVNRNFQVFLQGENLTNERQQFYLVWPSEKYYSSLSERYVMAGVRFKL</sequence>
<evidence type="ECO:0000256" key="4">
    <source>
        <dbReference type="RuleBase" id="RU003357"/>
    </source>
</evidence>
<evidence type="ECO:0000256" key="2">
    <source>
        <dbReference type="ARBA" id="ARBA00023136"/>
    </source>
</evidence>
<dbReference type="Pfam" id="PF07715">
    <property type="entry name" value="Plug"/>
    <property type="match status" value="1"/>
</dbReference>
<dbReference type="RefSeq" id="WP_367854773.1">
    <property type="nucleotide sequence ID" value="NZ_JBFOHK010000003.1"/>
</dbReference>
<evidence type="ECO:0000313" key="9">
    <source>
        <dbReference type="EMBL" id="MEW9572709.1"/>
    </source>
</evidence>
<dbReference type="InterPro" id="IPR010104">
    <property type="entry name" value="TonB_rcpt_bac"/>
</dbReference>
<feature type="domain" description="TonB-dependent receptor plug" evidence="8">
    <location>
        <begin position="98"/>
        <end position="198"/>
    </location>
</feature>
<evidence type="ECO:0000256" key="3">
    <source>
        <dbReference type="ARBA" id="ARBA00023237"/>
    </source>
</evidence>
<dbReference type="Gene3D" id="2.40.170.20">
    <property type="entry name" value="TonB-dependent receptor, beta-barrel domain"/>
    <property type="match status" value="1"/>
</dbReference>
<dbReference type="Proteomes" id="UP001556220">
    <property type="component" value="Unassembled WGS sequence"/>
</dbReference>
<accession>A0ABV3QGB9</accession>
<feature type="region of interest" description="Disordered" evidence="5">
    <location>
        <begin position="28"/>
        <end position="73"/>
    </location>
</feature>
<dbReference type="InterPro" id="IPR000531">
    <property type="entry name" value="Beta-barrel_TonB"/>
</dbReference>
<feature type="domain" description="TonB-dependent receptor-like beta-barrel" evidence="7">
    <location>
        <begin position="533"/>
        <end position="1038"/>
    </location>
</feature>
<dbReference type="Gene3D" id="2.170.130.10">
    <property type="entry name" value="TonB-dependent receptor, plug domain"/>
    <property type="match status" value="1"/>
</dbReference>
<comment type="similarity">
    <text evidence="4">Belongs to the TonB-dependent receptor family.</text>
</comment>
<comment type="subcellular location">
    <subcellularLocation>
        <location evidence="1 4">Cell outer membrane</location>
    </subcellularLocation>
</comment>
<feature type="chain" id="PRO_5047301499" evidence="6">
    <location>
        <begin position="25"/>
        <end position="1071"/>
    </location>
</feature>
<keyword evidence="3" id="KW-0998">Cell outer membrane</keyword>
<dbReference type="InterPro" id="IPR036942">
    <property type="entry name" value="Beta-barrel_TonB_sf"/>
</dbReference>